<dbReference type="SUPFAM" id="SSF52047">
    <property type="entry name" value="RNI-like"/>
    <property type="match status" value="1"/>
</dbReference>
<name>A0A8H4VMB6_9AGAR</name>
<protein>
    <submittedName>
        <fullName evidence="1">Uncharacterized protein</fullName>
    </submittedName>
</protein>
<keyword evidence="2" id="KW-1185">Reference proteome</keyword>
<sequence>MWAFLKEPAPRLKSIRIYLLNLDTALLSGILLDDCPLLRSIGIFDAEYNRFSINSSWLPNLSSVTFSSQFTTGEVLHALQKMPELVSLTVFNFECITDSVSDHQIDYPQITLPKLKVLTLQGDLRNAGTILQCLTPSPDCALSATWMGMPIPGLDSESDYEHYEKGIISFIVPYFSLHPPSAIELCFPLDRDILSLESLPSTTSSGLDHPPRFSVELYPYHLHSSSLVKELINSDSLSRVTTLHMPIYIMRTTPGAALDLIYILEGFSSLTTLSTTDVTLQPLLQYPDRMSTLFPVLVTLEVTRRGQREWVGWKSDVPPHERFLNLRREIGRPIAVLDLGYILELHRDRDHLELRHPGLLVKWSISPIDCERCTGEYRCGDGQPEKLRFSRVRQHLNANWDGQGRDWD</sequence>
<accession>A0A8H4VMB6</accession>
<reference evidence="1 2" key="1">
    <citation type="submission" date="2019-12" db="EMBL/GenBank/DDBJ databases">
        <authorList>
            <person name="Floudas D."/>
            <person name="Bentzer J."/>
            <person name="Ahren D."/>
            <person name="Johansson T."/>
            <person name="Persson P."/>
            <person name="Tunlid A."/>
        </authorList>
    </citation>
    <scope>NUCLEOTIDE SEQUENCE [LARGE SCALE GENOMIC DNA]</scope>
    <source>
        <strain evidence="1 2">CBS 102.39</strain>
    </source>
</reference>
<gene>
    <name evidence="1" type="ORF">D9613_010862</name>
</gene>
<dbReference type="AlphaFoldDB" id="A0A8H4VMB6"/>
<dbReference type="Proteomes" id="UP000521872">
    <property type="component" value="Unassembled WGS sequence"/>
</dbReference>
<evidence type="ECO:0000313" key="1">
    <source>
        <dbReference type="EMBL" id="KAF4613350.1"/>
    </source>
</evidence>
<proteinExistence type="predicted"/>
<comment type="caution">
    <text evidence="1">The sequence shown here is derived from an EMBL/GenBank/DDBJ whole genome shotgun (WGS) entry which is preliminary data.</text>
</comment>
<dbReference type="EMBL" id="JAACJL010000046">
    <property type="protein sequence ID" value="KAF4613350.1"/>
    <property type="molecule type" value="Genomic_DNA"/>
</dbReference>
<organism evidence="1 2">
    <name type="scientific">Agrocybe pediades</name>
    <dbReference type="NCBI Taxonomy" id="84607"/>
    <lineage>
        <taxon>Eukaryota</taxon>
        <taxon>Fungi</taxon>
        <taxon>Dikarya</taxon>
        <taxon>Basidiomycota</taxon>
        <taxon>Agaricomycotina</taxon>
        <taxon>Agaricomycetes</taxon>
        <taxon>Agaricomycetidae</taxon>
        <taxon>Agaricales</taxon>
        <taxon>Agaricineae</taxon>
        <taxon>Strophariaceae</taxon>
        <taxon>Agrocybe</taxon>
    </lineage>
</organism>
<evidence type="ECO:0000313" key="2">
    <source>
        <dbReference type="Proteomes" id="UP000521872"/>
    </source>
</evidence>